<dbReference type="PRINTS" id="PR00114">
    <property type="entry name" value="STPHPHTASE"/>
</dbReference>
<dbReference type="PROSITE" id="PS00125">
    <property type="entry name" value="SER_THR_PHOSPHATASE"/>
    <property type="match status" value="1"/>
</dbReference>
<sequence length="226" mass="25880">MYQYVPGAVYRKIDAQKWRRIFIVGDLHGCFDLLLEKLERQGFDTEQDLLVSVGDLIDRGRQNLECLSLLREKWFCAVRGNHEQMAMDSLADNDPGLWLANGGDWFARLDSARQQQAKALIAECAALPLVIDIPMDQRHVVVAHADYPADNYYFDQPVDSEELVWSRRRIHRNQQGRGAPITGATHFFFGHTPLNRVRHFFNQYYIDTGAVYGGSLTLVEINTLPV</sequence>
<dbReference type="InterPro" id="IPR029052">
    <property type="entry name" value="Metallo-depent_PP-like"/>
</dbReference>
<name>A0A4R1N6B4_9GAMM</name>
<dbReference type="PANTHER" id="PTHR42850:SF10">
    <property type="entry name" value="SERINE_THREONINE-PROTEIN PHOSPHATASE 1"/>
    <property type="match status" value="1"/>
</dbReference>
<organism evidence="2 3">
    <name type="scientific">Sodalis ligni</name>
    <dbReference type="NCBI Taxonomy" id="2697027"/>
    <lineage>
        <taxon>Bacteria</taxon>
        <taxon>Pseudomonadati</taxon>
        <taxon>Pseudomonadota</taxon>
        <taxon>Gammaproteobacteria</taxon>
        <taxon>Enterobacterales</taxon>
        <taxon>Bruguierivoracaceae</taxon>
        <taxon>Sodalis</taxon>
    </lineage>
</organism>
<dbReference type="Gene3D" id="3.60.21.10">
    <property type="match status" value="1"/>
</dbReference>
<dbReference type="Pfam" id="PF00149">
    <property type="entry name" value="Metallophos"/>
    <property type="match status" value="1"/>
</dbReference>
<dbReference type="InterPro" id="IPR006186">
    <property type="entry name" value="Ser/Thr-sp_prot-phosphatase"/>
</dbReference>
<dbReference type="GO" id="GO:0110154">
    <property type="term" value="P:RNA decapping"/>
    <property type="evidence" value="ECO:0007669"/>
    <property type="project" value="TreeGrafter"/>
</dbReference>
<feature type="domain" description="Serine/threonine specific protein phosphatases" evidence="1">
    <location>
        <begin position="78"/>
        <end position="83"/>
    </location>
</feature>
<evidence type="ECO:0000313" key="3">
    <source>
        <dbReference type="Proteomes" id="UP000294555"/>
    </source>
</evidence>
<dbReference type="GO" id="GO:0008803">
    <property type="term" value="F:bis(5'-nucleosyl)-tetraphosphatase (symmetrical) activity"/>
    <property type="evidence" value="ECO:0007669"/>
    <property type="project" value="TreeGrafter"/>
</dbReference>
<protein>
    <submittedName>
        <fullName evidence="2">Serine/threonine protein phosphatase 1</fullName>
    </submittedName>
</protein>
<dbReference type="GO" id="GO:0005737">
    <property type="term" value="C:cytoplasm"/>
    <property type="evidence" value="ECO:0007669"/>
    <property type="project" value="TreeGrafter"/>
</dbReference>
<evidence type="ECO:0000259" key="1">
    <source>
        <dbReference type="PROSITE" id="PS00125"/>
    </source>
</evidence>
<dbReference type="GO" id="GO:0016791">
    <property type="term" value="F:phosphatase activity"/>
    <property type="evidence" value="ECO:0007669"/>
    <property type="project" value="TreeGrafter"/>
</dbReference>
<dbReference type="SUPFAM" id="SSF56300">
    <property type="entry name" value="Metallo-dependent phosphatases"/>
    <property type="match status" value="1"/>
</dbReference>
<proteinExistence type="predicted"/>
<accession>A0A4R1N6B4</accession>
<keyword evidence="3" id="KW-1185">Reference proteome</keyword>
<dbReference type="EMBL" id="SJOI01000001">
    <property type="protein sequence ID" value="TCL02755.1"/>
    <property type="molecule type" value="Genomic_DNA"/>
</dbReference>
<comment type="caution">
    <text evidence="2">The sequence shown here is derived from an EMBL/GenBank/DDBJ whole genome shotgun (WGS) entry which is preliminary data.</text>
</comment>
<dbReference type="PANTHER" id="PTHR42850">
    <property type="entry name" value="METALLOPHOSPHOESTERASE"/>
    <property type="match status" value="1"/>
</dbReference>
<dbReference type="RefSeq" id="WP_207917751.1">
    <property type="nucleotide sequence ID" value="NZ_SJOI01000001.1"/>
</dbReference>
<dbReference type="InterPro" id="IPR050126">
    <property type="entry name" value="Ap4A_hydrolase"/>
</dbReference>
<dbReference type="AlphaFoldDB" id="A0A4R1N6B4"/>
<dbReference type="InterPro" id="IPR004843">
    <property type="entry name" value="Calcineurin-like_PHP"/>
</dbReference>
<gene>
    <name evidence="2" type="ORF">EZJ58_0786</name>
</gene>
<evidence type="ECO:0000313" key="2">
    <source>
        <dbReference type="EMBL" id="TCL02755.1"/>
    </source>
</evidence>
<reference evidence="2 3" key="1">
    <citation type="submission" date="2019-02" db="EMBL/GenBank/DDBJ databases">
        <title>Investigation of anaerobic lignin degradation for improved lignocellulosic biofuels.</title>
        <authorList>
            <person name="Deangelis K."/>
        </authorList>
    </citation>
    <scope>NUCLEOTIDE SEQUENCE [LARGE SCALE GENOMIC DNA]</scope>
    <source>
        <strain evidence="2 3">159R</strain>
    </source>
</reference>
<dbReference type="Proteomes" id="UP000294555">
    <property type="component" value="Unassembled WGS sequence"/>
</dbReference>